<keyword evidence="1" id="KW-0472">Membrane</keyword>
<evidence type="ECO:0000313" key="3">
    <source>
        <dbReference type="Proteomes" id="UP000290106"/>
    </source>
</evidence>
<dbReference type="AlphaFoldDB" id="A0A4Q1RIR5"/>
<accession>A0A4Q1RIR5</accession>
<gene>
    <name evidence="2" type="ORF">ETP43_10260</name>
</gene>
<feature type="transmembrane region" description="Helical" evidence="1">
    <location>
        <begin position="38"/>
        <end position="58"/>
    </location>
</feature>
<reference evidence="2 3" key="1">
    <citation type="submission" date="2019-01" db="EMBL/GenBank/DDBJ databases">
        <title>Blautia sp. nov. KGMB01111 isolated human feces.</title>
        <authorList>
            <person name="Park J.-E."/>
            <person name="Kim J.-S."/>
            <person name="Park S.-H."/>
        </authorList>
    </citation>
    <scope>NUCLEOTIDE SEQUENCE [LARGE SCALE GENOMIC DNA]</scope>
    <source>
        <strain evidence="2 3">KGMB01111</strain>
    </source>
</reference>
<organism evidence="2 3">
    <name type="scientific">Blautia faecicola</name>
    <dbReference type="NCBI Taxonomy" id="2509240"/>
    <lineage>
        <taxon>Bacteria</taxon>
        <taxon>Bacillati</taxon>
        <taxon>Bacillota</taxon>
        <taxon>Clostridia</taxon>
        <taxon>Lachnospirales</taxon>
        <taxon>Lachnospiraceae</taxon>
        <taxon>Blautia</taxon>
    </lineage>
</organism>
<dbReference type="OrthoDB" id="1698854at2"/>
<sequence length="438" mass="48282">MTLTGILSYLAVINLTGFAAFGIDKYKAIHHKWRIRESALFAIAILGGSVGCLIGMRVFHHKTLHPSFRIGIPMILIVELIAGCVCVYTIRNHTPYRQDPVKVVRHELSSLSHRKESDIAKTLNVHDVFPSADNKQSVSSDITSVFADFFHDFSYHIRDFSEQGNSASVTVSLTTPDGKTLAKEYSRQVMIKQIQNSASPASVDFSLEDCYLLLGNVLKNNDYKSITSDYTITLTRSGKVWNIDSPKSLSAAVTGNFSTYVADASLFSPSEIIAIHLDTLKAFDTEQLNRYLALDFLFNSEDTSSRSVVKAIASQLLNCLDYSITSELLSEDGMDASVDLNLTSCDFSSVVYSYQEQYTAYLASSQALEDGTEGRQTHATALLTDCIATSTQTTTTPVTIHLNNDSKNWRITKSDEITTALLGNLEEALTTILTQPES</sequence>
<evidence type="ECO:0000313" key="2">
    <source>
        <dbReference type="EMBL" id="RXS75559.1"/>
    </source>
</evidence>
<keyword evidence="1" id="KW-1133">Transmembrane helix</keyword>
<evidence type="ECO:0000256" key="1">
    <source>
        <dbReference type="SAM" id="Phobius"/>
    </source>
</evidence>
<keyword evidence="1" id="KW-0812">Transmembrane</keyword>
<protein>
    <submittedName>
        <fullName evidence="2">DUF1294 domain-containing protein</fullName>
    </submittedName>
</protein>
<dbReference type="EMBL" id="SDKC01000001">
    <property type="protein sequence ID" value="RXS75559.1"/>
    <property type="molecule type" value="Genomic_DNA"/>
</dbReference>
<feature type="transmembrane region" description="Helical" evidence="1">
    <location>
        <begin position="70"/>
        <end position="90"/>
    </location>
</feature>
<dbReference type="RefSeq" id="WP_129257981.1">
    <property type="nucleotide sequence ID" value="NZ_SDKC01000001.1"/>
</dbReference>
<name>A0A4Q1RIR5_9FIRM</name>
<dbReference type="Proteomes" id="UP000290106">
    <property type="component" value="Unassembled WGS sequence"/>
</dbReference>
<comment type="caution">
    <text evidence="2">The sequence shown here is derived from an EMBL/GenBank/DDBJ whole genome shotgun (WGS) entry which is preliminary data.</text>
</comment>
<dbReference type="Pfam" id="PF06961">
    <property type="entry name" value="DUF1294"/>
    <property type="match status" value="1"/>
</dbReference>
<dbReference type="InterPro" id="IPR010718">
    <property type="entry name" value="DUF1294"/>
</dbReference>
<feature type="transmembrane region" description="Helical" evidence="1">
    <location>
        <begin position="6"/>
        <end position="26"/>
    </location>
</feature>
<keyword evidence="3" id="KW-1185">Reference proteome</keyword>
<proteinExistence type="predicted"/>